<dbReference type="PANTHER" id="PTHR25462:SF296">
    <property type="entry name" value="MEIOTIC P26, ISOFORM F"/>
    <property type="match status" value="1"/>
</dbReference>
<dbReference type="AlphaFoldDB" id="A0A8B8BXE2"/>
<organism evidence="7 8">
    <name type="scientific">Crassostrea virginica</name>
    <name type="common">Eastern oyster</name>
    <dbReference type="NCBI Taxonomy" id="6565"/>
    <lineage>
        <taxon>Eukaryota</taxon>
        <taxon>Metazoa</taxon>
        <taxon>Spiralia</taxon>
        <taxon>Lophotrochozoa</taxon>
        <taxon>Mollusca</taxon>
        <taxon>Bivalvia</taxon>
        <taxon>Autobranchia</taxon>
        <taxon>Pteriomorphia</taxon>
        <taxon>Ostreida</taxon>
        <taxon>Ostreoidea</taxon>
        <taxon>Ostreidae</taxon>
        <taxon>Crassostrea</taxon>
    </lineage>
</organism>
<protein>
    <submittedName>
        <fullName evidence="8">Tripartite motif-containing protein 45-like</fullName>
    </submittedName>
</protein>
<dbReference type="InterPro" id="IPR000315">
    <property type="entry name" value="Znf_B-box"/>
</dbReference>
<dbReference type="OrthoDB" id="6270329at2759"/>
<dbReference type="InterPro" id="IPR017907">
    <property type="entry name" value="Znf_RING_CS"/>
</dbReference>
<dbReference type="InterPro" id="IPR001841">
    <property type="entry name" value="Znf_RING"/>
</dbReference>
<feature type="domain" description="RING-type" evidence="5">
    <location>
        <begin position="19"/>
        <end position="66"/>
    </location>
</feature>
<evidence type="ECO:0000259" key="6">
    <source>
        <dbReference type="PROSITE" id="PS50119"/>
    </source>
</evidence>
<dbReference type="PROSITE" id="PS50119">
    <property type="entry name" value="ZF_BBOX"/>
    <property type="match status" value="1"/>
</dbReference>
<evidence type="ECO:0000313" key="8">
    <source>
        <dbReference type="RefSeq" id="XP_022308052.1"/>
    </source>
</evidence>
<dbReference type="GeneID" id="111114055"/>
<keyword evidence="7" id="KW-1185">Reference proteome</keyword>
<dbReference type="KEGG" id="cvn:111114055"/>
<dbReference type="PANTHER" id="PTHR25462">
    <property type="entry name" value="BONUS, ISOFORM C-RELATED"/>
    <property type="match status" value="1"/>
</dbReference>
<keyword evidence="1" id="KW-0479">Metal-binding</keyword>
<dbReference type="Gene3D" id="3.30.40.10">
    <property type="entry name" value="Zinc/RING finger domain, C3HC4 (zinc finger)"/>
    <property type="match status" value="1"/>
</dbReference>
<keyword evidence="3" id="KW-0862">Zinc</keyword>
<keyword evidence="2 4" id="KW-0863">Zinc-finger</keyword>
<evidence type="ECO:0000256" key="1">
    <source>
        <dbReference type="ARBA" id="ARBA00022723"/>
    </source>
</evidence>
<evidence type="ECO:0000256" key="4">
    <source>
        <dbReference type="PROSITE-ProRule" id="PRU00024"/>
    </source>
</evidence>
<dbReference type="Pfam" id="PF13445">
    <property type="entry name" value="zf-RING_UBOX"/>
    <property type="match status" value="1"/>
</dbReference>
<dbReference type="InterPro" id="IPR013083">
    <property type="entry name" value="Znf_RING/FYVE/PHD"/>
</dbReference>
<evidence type="ECO:0000256" key="2">
    <source>
        <dbReference type="ARBA" id="ARBA00022771"/>
    </source>
</evidence>
<dbReference type="SMART" id="SM00184">
    <property type="entry name" value="RING"/>
    <property type="match status" value="1"/>
</dbReference>
<evidence type="ECO:0000259" key="5">
    <source>
        <dbReference type="PROSITE" id="PS50089"/>
    </source>
</evidence>
<evidence type="ECO:0000256" key="3">
    <source>
        <dbReference type="ARBA" id="ARBA00022833"/>
    </source>
</evidence>
<sequence>MATSGTESLDAGTELKTACPICFESFKTPRYLPCYHTFCHNCLSSYILSTCKSKDNPVCFPCPLCRQFVPAPSFLGEPEKWTELIPINTIIQALCEKKDQFCDACRRANEEEVATDWCGSCLESLCAFCAKAHKRSAASQDHTLVSKADIGKIPIEIERRALCDNHSAPVNYVCVDHEELCCAECLFTQHRKCNQVVEVEKTAEGLLQSDTLDKLAQKIQQYEDCLVQAKTEGEETIKYIDETSDKILEESTELRDKVLKHITNVVETHFTDLAKKVKEEKERLVNFVYTVSDRKLLVARYAQTLKETEKTPLPILVQDYLKIKQQFNDLTKLGLHRLVVKLHSDASKELLRILECFRLEEVKMMTVSIPLGGLDFTSAKMKMVCELPDSDGDVTGGCYLENGDIVLARLSSKECLYYRNEKLWIIH</sequence>
<name>A0A8B8BXE2_CRAVI</name>
<dbReference type="PROSITE" id="PS00518">
    <property type="entry name" value="ZF_RING_1"/>
    <property type="match status" value="1"/>
</dbReference>
<evidence type="ECO:0000313" key="7">
    <source>
        <dbReference type="Proteomes" id="UP000694844"/>
    </source>
</evidence>
<feature type="domain" description="B box-type" evidence="6">
    <location>
        <begin position="97"/>
        <end position="147"/>
    </location>
</feature>
<dbReference type="Gene3D" id="3.30.160.60">
    <property type="entry name" value="Classic Zinc Finger"/>
    <property type="match status" value="1"/>
</dbReference>
<dbReference type="InterPro" id="IPR027370">
    <property type="entry name" value="Znf-RING_euk"/>
</dbReference>
<gene>
    <name evidence="8" type="primary">LOC111114055</name>
</gene>
<dbReference type="PROSITE" id="PS50089">
    <property type="entry name" value="ZF_RING_2"/>
    <property type="match status" value="1"/>
</dbReference>
<proteinExistence type="predicted"/>
<dbReference type="RefSeq" id="XP_022308052.1">
    <property type="nucleotide sequence ID" value="XM_022452344.1"/>
</dbReference>
<reference evidence="8" key="1">
    <citation type="submission" date="2025-08" db="UniProtKB">
        <authorList>
            <consortium name="RefSeq"/>
        </authorList>
    </citation>
    <scope>IDENTIFICATION</scope>
    <source>
        <tissue evidence="8">Whole sample</tissue>
    </source>
</reference>
<dbReference type="SUPFAM" id="SSF57845">
    <property type="entry name" value="B-box zinc-binding domain"/>
    <property type="match status" value="1"/>
</dbReference>
<dbReference type="GO" id="GO:0008270">
    <property type="term" value="F:zinc ion binding"/>
    <property type="evidence" value="ECO:0007669"/>
    <property type="project" value="UniProtKB-KW"/>
</dbReference>
<dbReference type="SUPFAM" id="SSF57850">
    <property type="entry name" value="RING/U-box"/>
    <property type="match status" value="1"/>
</dbReference>
<dbReference type="Proteomes" id="UP000694844">
    <property type="component" value="Chromosome 9"/>
</dbReference>
<dbReference type="InterPro" id="IPR047153">
    <property type="entry name" value="TRIM45/56/19-like"/>
</dbReference>
<accession>A0A8B8BXE2</accession>